<dbReference type="SUPFAM" id="SSF54534">
    <property type="entry name" value="FKBP-like"/>
    <property type="match status" value="1"/>
</dbReference>
<dbReference type="InterPro" id="IPR036953">
    <property type="entry name" value="GreA/GreB_C_sf"/>
</dbReference>
<feature type="non-terminal residue" evidence="1">
    <location>
        <position position="1"/>
    </location>
</feature>
<name>A0A7W3SZD4_9ACTN</name>
<dbReference type="Gene3D" id="3.10.50.30">
    <property type="entry name" value="Transcription elongation factor, GreA/GreB, C-terminal domain"/>
    <property type="match status" value="1"/>
</dbReference>
<gene>
    <name evidence="1" type="ORF">FOE67_00900</name>
</gene>
<evidence type="ECO:0008006" key="3">
    <source>
        <dbReference type="Google" id="ProtNLM"/>
    </source>
</evidence>
<evidence type="ECO:0000313" key="2">
    <source>
        <dbReference type="Proteomes" id="UP000530234"/>
    </source>
</evidence>
<evidence type="ECO:0000313" key="1">
    <source>
        <dbReference type="EMBL" id="MBB0228102.1"/>
    </source>
</evidence>
<keyword evidence="2" id="KW-1185">Reference proteome</keyword>
<organism evidence="1 2">
    <name type="scientific">Streptomyces calidiresistens</name>
    <dbReference type="NCBI Taxonomy" id="1485586"/>
    <lineage>
        <taxon>Bacteria</taxon>
        <taxon>Bacillati</taxon>
        <taxon>Actinomycetota</taxon>
        <taxon>Actinomycetes</taxon>
        <taxon>Kitasatosporales</taxon>
        <taxon>Streptomycetaceae</taxon>
        <taxon>Streptomyces</taxon>
    </lineage>
</organism>
<dbReference type="GO" id="GO:0003677">
    <property type="term" value="F:DNA binding"/>
    <property type="evidence" value="ECO:0007669"/>
    <property type="project" value="InterPro"/>
</dbReference>
<dbReference type="AlphaFoldDB" id="A0A7W3SZD4"/>
<dbReference type="GO" id="GO:0032784">
    <property type="term" value="P:regulation of DNA-templated transcription elongation"/>
    <property type="evidence" value="ECO:0007669"/>
    <property type="project" value="InterPro"/>
</dbReference>
<dbReference type="Proteomes" id="UP000530234">
    <property type="component" value="Unassembled WGS sequence"/>
</dbReference>
<sequence length="166" mass="18152">RDTPGPRGPFPVGEIPAAAFHRLVREMQGLQAAIEAPEETPVDADAANLVFLRRTRTERRERHTRRVEFLRDFLDAVGITETGGAPRVVHPGTLLVLEFDGRLDEGAVYTIAELPEEETGTEGETETISPSSPLGQALMWQPTGGEVSYEPLPGGTRTVVVREIRA</sequence>
<proteinExistence type="predicted"/>
<dbReference type="RefSeq" id="WP_182659800.1">
    <property type="nucleotide sequence ID" value="NZ_VKHS01000007.1"/>
</dbReference>
<accession>A0A7W3SZD4</accession>
<comment type="caution">
    <text evidence="1">The sequence shown here is derived from an EMBL/GenBank/DDBJ whole genome shotgun (WGS) entry which is preliminary data.</text>
</comment>
<protein>
    <recommendedName>
        <fullName evidence="3">Transcription elongation factor GreA/GreB C-terminal domain-containing protein</fullName>
    </recommendedName>
</protein>
<dbReference type="EMBL" id="VKHS01000007">
    <property type="protein sequence ID" value="MBB0228102.1"/>
    <property type="molecule type" value="Genomic_DNA"/>
</dbReference>
<reference evidence="2" key="1">
    <citation type="submission" date="2019-10" db="EMBL/GenBank/DDBJ databases">
        <title>Streptomyces sp. nov., a novel actinobacterium isolated from alkaline environment.</title>
        <authorList>
            <person name="Golinska P."/>
        </authorList>
    </citation>
    <scope>NUCLEOTIDE SEQUENCE [LARGE SCALE GENOMIC DNA]</scope>
    <source>
        <strain evidence="2">DSM 42108</strain>
    </source>
</reference>